<dbReference type="EMBL" id="BMIA01000001">
    <property type="protein sequence ID" value="GGH29225.1"/>
    <property type="molecule type" value="Genomic_DNA"/>
</dbReference>
<dbReference type="Proteomes" id="UP000600214">
    <property type="component" value="Unassembled WGS sequence"/>
</dbReference>
<dbReference type="PANTHER" id="PTHR40455">
    <property type="entry name" value="ANTITOXIN HIGA"/>
    <property type="match status" value="1"/>
</dbReference>
<dbReference type="CDD" id="cd00093">
    <property type="entry name" value="HTH_XRE"/>
    <property type="match status" value="1"/>
</dbReference>
<dbReference type="InterPro" id="IPR001387">
    <property type="entry name" value="Cro/C1-type_HTH"/>
</dbReference>
<dbReference type="InterPro" id="IPR010982">
    <property type="entry name" value="Lambda_DNA-bd_dom_sf"/>
</dbReference>
<gene>
    <name evidence="1" type="ORF">GCM10007423_16400</name>
</gene>
<accession>A0ABQ1YK50</accession>
<sequence length="118" mass="13282">MELKPIKNEAEYDQLLEWIDSRFDAAPTTDSPDGNKLQIALLLVKAYEDEHYPIPAPDPIDAIKLKMDEKGLKSKDLVEWVGSKSYVSALLNRKKPLTLKLAKLFHEKLGIPAQVLLG</sequence>
<organism evidence="1 2">
    <name type="scientific">Dyadobacter endophyticus</name>
    <dbReference type="NCBI Taxonomy" id="1749036"/>
    <lineage>
        <taxon>Bacteria</taxon>
        <taxon>Pseudomonadati</taxon>
        <taxon>Bacteroidota</taxon>
        <taxon>Cytophagia</taxon>
        <taxon>Cytophagales</taxon>
        <taxon>Spirosomataceae</taxon>
        <taxon>Dyadobacter</taxon>
    </lineage>
</organism>
<proteinExistence type="predicted"/>
<evidence type="ECO:0000313" key="2">
    <source>
        <dbReference type="Proteomes" id="UP000600214"/>
    </source>
</evidence>
<dbReference type="InterPro" id="IPR039060">
    <property type="entry name" value="Antitox_HigA"/>
</dbReference>
<comment type="caution">
    <text evidence="1">The sequence shown here is derived from an EMBL/GenBank/DDBJ whole genome shotgun (WGS) entry which is preliminary data.</text>
</comment>
<keyword evidence="2" id="KW-1185">Reference proteome</keyword>
<name>A0ABQ1YK50_9BACT</name>
<dbReference type="RefSeq" id="WP_188930480.1">
    <property type="nucleotide sequence ID" value="NZ_BMIA01000001.1"/>
</dbReference>
<dbReference type="PANTHER" id="PTHR40455:SF1">
    <property type="entry name" value="ANTITOXIN HIGA"/>
    <property type="match status" value="1"/>
</dbReference>
<protein>
    <submittedName>
        <fullName evidence="1">Transcriptional regulator</fullName>
    </submittedName>
</protein>
<reference evidence="2" key="1">
    <citation type="journal article" date="2019" name="Int. J. Syst. Evol. Microbiol.">
        <title>The Global Catalogue of Microorganisms (GCM) 10K type strain sequencing project: providing services to taxonomists for standard genome sequencing and annotation.</title>
        <authorList>
            <consortium name="The Broad Institute Genomics Platform"/>
            <consortium name="The Broad Institute Genome Sequencing Center for Infectious Disease"/>
            <person name="Wu L."/>
            <person name="Ma J."/>
        </authorList>
    </citation>
    <scope>NUCLEOTIDE SEQUENCE [LARGE SCALE GENOMIC DNA]</scope>
    <source>
        <strain evidence="2">CGMCC 1.15288</strain>
    </source>
</reference>
<dbReference type="SUPFAM" id="SSF47413">
    <property type="entry name" value="lambda repressor-like DNA-binding domains"/>
    <property type="match status" value="1"/>
</dbReference>
<evidence type="ECO:0000313" key="1">
    <source>
        <dbReference type="EMBL" id="GGH29225.1"/>
    </source>
</evidence>